<dbReference type="Gene3D" id="4.10.240.10">
    <property type="entry name" value="Zn(2)-C6 fungal-type DNA-binding domain"/>
    <property type="match status" value="1"/>
</dbReference>
<dbReference type="InterPro" id="IPR021858">
    <property type="entry name" value="Fun_TF"/>
</dbReference>
<comment type="caution">
    <text evidence="5">The sequence shown here is derived from an EMBL/GenBank/DDBJ whole genome shotgun (WGS) entry which is preliminary data.</text>
</comment>
<protein>
    <recommendedName>
        <fullName evidence="4">Zn(2)-C6 fungal-type domain-containing protein</fullName>
    </recommendedName>
</protein>
<comment type="subcellular location">
    <subcellularLocation>
        <location evidence="1">Nucleus</location>
    </subcellularLocation>
</comment>
<dbReference type="PROSITE" id="PS00463">
    <property type="entry name" value="ZN2_CY6_FUNGAL_1"/>
    <property type="match status" value="1"/>
</dbReference>
<dbReference type="AlphaFoldDB" id="A0A9P8P0X2"/>
<dbReference type="GO" id="GO:0000981">
    <property type="term" value="F:DNA-binding transcription factor activity, RNA polymerase II-specific"/>
    <property type="evidence" value="ECO:0007669"/>
    <property type="project" value="InterPro"/>
</dbReference>
<organism evidence="5 6">
    <name type="scientific">Ogataea polymorpha</name>
    <dbReference type="NCBI Taxonomy" id="460523"/>
    <lineage>
        <taxon>Eukaryota</taxon>
        <taxon>Fungi</taxon>
        <taxon>Dikarya</taxon>
        <taxon>Ascomycota</taxon>
        <taxon>Saccharomycotina</taxon>
        <taxon>Pichiomycetes</taxon>
        <taxon>Pichiales</taxon>
        <taxon>Pichiaceae</taxon>
        <taxon>Ogataea</taxon>
    </lineage>
</organism>
<dbReference type="Pfam" id="PF00172">
    <property type="entry name" value="Zn_clus"/>
    <property type="match status" value="1"/>
</dbReference>
<dbReference type="SUPFAM" id="SSF57701">
    <property type="entry name" value="Zn2/Cys6 DNA-binding domain"/>
    <property type="match status" value="1"/>
</dbReference>
<evidence type="ECO:0000256" key="3">
    <source>
        <dbReference type="SAM" id="MobiDB-lite"/>
    </source>
</evidence>
<dbReference type="CDD" id="cd00067">
    <property type="entry name" value="GAL4"/>
    <property type="match status" value="1"/>
</dbReference>
<dbReference type="GO" id="GO:0045944">
    <property type="term" value="P:positive regulation of transcription by RNA polymerase II"/>
    <property type="evidence" value="ECO:0007669"/>
    <property type="project" value="TreeGrafter"/>
</dbReference>
<dbReference type="PROSITE" id="PS50048">
    <property type="entry name" value="ZN2_CY6_FUNGAL_2"/>
    <property type="match status" value="1"/>
</dbReference>
<name>A0A9P8P0X2_9ASCO</name>
<dbReference type="InterPro" id="IPR036864">
    <property type="entry name" value="Zn2-C6_fun-type_DNA-bd_sf"/>
</dbReference>
<feature type="domain" description="Zn(2)-C6 fungal-type" evidence="4">
    <location>
        <begin position="15"/>
        <end position="45"/>
    </location>
</feature>
<evidence type="ECO:0000256" key="1">
    <source>
        <dbReference type="ARBA" id="ARBA00004123"/>
    </source>
</evidence>
<accession>A0A9P8P0X2</accession>
<keyword evidence="2" id="KW-0539">Nucleus</keyword>
<dbReference type="Pfam" id="PF11951">
    <property type="entry name" value="Fungal_trans_2"/>
    <property type="match status" value="1"/>
</dbReference>
<reference evidence="5" key="1">
    <citation type="journal article" date="2021" name="Open Biol.">
        <title>Shared evolutionary footprints suggest mitochondrial oxidative damage underlies multiple complex I losses in fungi.</title>
        <authorList>
            <person name="Schikora-Tamarit M.A."/>
            <person name="Marcet-Houben M."/>
            <person name="Nosek J."/>
            <person name="Gabaldon T."/>
        </authorList>
    </citation>
    <scope>NUCLEOTIDE SEQUENCE</scope>
    <source>
        <strain evidence="5">NCAIM Y.01608</strain>
    </source>
</reference>
<gene>
    <name evidence="5" type="ORF">OGATHE_004646</name>
</gene>
<dbReference type="Proteomes" id="UP000788993">
    <property type="component" value="Unassembled WGS sequence"/>
</dbReference>
<evidence type="ECO:0000256" key="2">
    <source>
        <dbReference type="ARBA" id="ARBA00023242"/>
    </source>
</evidence>
<dbReference type="GO" id="GO:0000976">
    <property type="term" value="F:transcription cis-regulatory region binding"/>
    <property type="evidence" value="ECO:0007669"/>
    <property type="project" value="TreeGrafter"/>
</dbReference>
<evidence type="ECO:0000259" key="4">
    <source>
        <dbReference type="PROSITE" id="PS50048"/>
    </source>
</evidence>
<dbReference type="InterPro" id="IPR001138">
    <property type="entry name" value="Zn2Cys6_DnaBD"/>
</dbReference>
<sequence length="786" mass="88688">MSESQRKKRQYSRNGCKECKRRKLKCDEGKPQCWNCAHLHKECVYERTIKFTSSRTFTIESQNTRLVNLGETSGAASSSLAAPSAGGSKPVTPEGDMAPLTFAQPPAMVQNPPLAPAVAEVDRLPSVGPHLRGKRRGSFEQEMRQQLAFEPPTPLHQSKELDNNLFTGASHLISDLNELIQSFSTDFEQPDLSPSYNFYIRRLTNTLETDFDHSESAVKSVGSGSKLSAFPPPSPTVLMSGVHERFDFLASLNNSISSQDLSDLAAYFGWSFESPHLNYLNVLITKLHLNILPFTTNLLHNSFIKCFLLEAKSSPHLLYALLAISARYESYQLKPKDGNEDSRKKQESHQKLRSYYLSSCLKSLDAILHSKPKILNNIQSLLLTILILASDYSASTGSQWRAHLRGAKDLLIKYCKYMPISLELGIIWTWFYSMETLAALTSPSGGTIHDFKELTEFLDVMKSGGPVGATLAKFGFYAAGNYHVPAPVHNTFNLYHGYNDDVQELFKEIVLTLEARRHFSRETKLNEDIGRYLNKDGQVLSSQVLKMMGLVEKARLFKCIATGPPYRIPIDSPNHPLNLNGIHYNNPDGKGIVMCAYMHNTNPLTSDLDDTKNWYSWLDLSQQLYTDACYLKILTMKHCMGRNGLAITNELVQDVVNRMLLGLEPLVRFKNNLKEEDIARLTTYYSELSDVTEATASMDFDQYLYYQFDHRLIMVQWPLFVCGLCSVLPQQKCIIECCFKALMDLGVGSGEISLMKLKRLWKLEKEGFDYENCDIFGGDNDSVPFV</sequence>
<reference evidence="5" key="2">
    <citation type="submission" date="2021-01" db="EMBL/GenBank/DDBJ databases">
        <authorList>
            <person name="Schikora-Tamarit M.A."/>
        </authorList>
    </citation>
    <scope>NUCLEOTIDE SEQUENCE</scope>
    <source>
        <strain evidence="5">NCAIM Y.01608</strain>
    </source>
</reference>
<feature type="compositionally biased region" description="Low complexity" evidence="3">
    <location>
        <begin position="76"/>
        <end position="88"/>
    </location>
</feature>
<evidence type="ECO:0000313" key="6">
    <source>
        <dbReference type="Proteomes" id="UP000788993"/>
    </source>
</evidence>
<dbReference type="GO" id="GO:0005634">
    <property type="term" value="C:nucleus"/>
    <property type="evidence" value="ECO:0007669"/>
    <property type="project" value="UniProtKB-SubCell"/>
</dbReference>
<evidence type="ECO:0000313" key="5">
    <source>
        <dbReference type="EMBL" id="KAH3663070.1"/>
    </source>
</evidence>
<proteinExistence type="predicted"/>
<feature type="region of interest" description="Disordered" evidence="3">
    <location>
        <begin position="76"/>
        <end position="105"/>
    </location>
</feature>
<dbReference type="PANTHER" id="PTHR37534:SF49">
    <property type="entry name" value="LYSINE BIOSYNTHESIS REGULATORY PROTEIN LYS14"/>
    <property type="match status" value="1"/>
</dbReference>
<dbReference type="PANTHER" id="PTHR37534">
    <property type="entry name" value="TRANSCRIPTIONAL ACTIVATOR PROTEIN UGA3"/>
    <property type="match status" value="1"/>
</dbReference>
<dbReference type="EMBL" id="JAEUBD010001266">
    <property type="protein sequence ID" value="KAH3663070.1"/>
    <property type="molecule type" value="Genomic_DNA"/>
</dbReference>
<dbReference type="SMART" id="SM00066">
    <property type="entry name" value="GAL4"/>
    <property type="match status" value="1"/>
</dbReference>
<dbReference type="GO" id="GO:0008270">
    <property type="term" value="F:zinc ion binding"/>
    <property type="evidence" value="ECO:0007669"/>
    <property type="project" value="InterPro"/>
</dbReference>
<keyword evidence="6" id="KW-1185">Reference proteome</keyword>